<evidence type="ECO:0000256" key="1">
    <source>
        <dbReference type="ARBA" id="ARBA00022574"/>
    </source>
</evidence>
<dbReference type="InterPro" id="IPR036322">
    <property type="entry name" value="WD40_repeat_dom_sf"/>
</dbReference>
<reference evidence="5" key="2">
    <citation type="submission" date="2015-01" db="EMBL/GenBank/DDBJ databases">
        <title>Evolutionary Origins and Diversification of the Mycorrhizal Mutualists.</title>
        <authorList>
            <consortium name="DOE Joint Genome Institute"/>
            <consortium name="Mycorrhizal Genomics Consortium"/>
            <person name="Kohler A."/>
            <person name="Kuo A."/>
            <person name="Nagy L.G."/>
            <person name="Floudas D."/>
            <person name="Copeland A."/>
            <person name="Barry K.W."/>
            <person name="Cichocki N."/>
            <person name="Veneault-Fourrey C."/>
            <person name="LaButti K."/>
            <person name="Lindquist E.A."/>
            <person name="Lipzen A."/>
            <person name="Lundell T."/>
            <person name="Morin E."/>
            <person name="Murat C."/>
            <person name="Riley R."/>
            <person name="Ohm R."/>
            <person name="Sun H."/>
            <person name="Tunlid A."/>
            <person name="Henrissat B."/>
            <person name="Grigoriev I.V."/>
            <person name="Hibbett D.S."/>
            <person name="Martin F."/>
        </authorList>
    </citation>
    <scope>NUCLEOTIDE SEQUENCE [LARGE SCALE GENOMIC DNA]</scope>
    <source>
        <strain evidence="5">441</strain>
    </source>
</reference>
<protein>
    <submittedName>
        <fullName evidence="4">Uncharacterized protein</fullName>
    </submittedName>
</protein>
<dbReference type="InterPro" id="IPR001680">
    <property type="entry name" value="WD40_rpt"/>
</dbReference>
<reference evidence="4 5" key="1">
    <citation type="submission" date="2014-04" db="EMBL/GenBank/DDBJ databases">
        <authorList>
            <consortium name="DOE Joint Genome Institute"/>
            <person name="Kuo A."/>
            <person name="Kohler A."/>
            <person name="Costa M.D."/>
            <person name="Nagy L.G."/>
            <person name="Floudas D."/>
            <person name="Copeland A."/>
            <person name="Barry K.W."/>
            <person name="Cichocki N."/>
            <person name="Veneault-Fourrey C."/>
            <person name="LaButti K."/>
            <person name="Lindquist E.A."/>
            <person name="Lipzen A."/>
            <person name="Lundell T."/>
            <person name="Morin E."/>
            <person name="Murat C."/>
            <person name="Sun H."/>
            <person name="Tunlid A."/>
            <person name="Henrissat B."/>
            <person name="Grigoriev I.V."/>
            <person name="Hibbett D.S."/>
            <person name="Martin F."/>
            <person name="Nordberg H.P."/>
            <person name="Cantor M.N."/>
            <person name="Hua S.X."/>
        </authorList>
    </citation>
    <scope>NUCLEOTIDE SEQUENCE [LARGE SCALE GENOMIC DNA]</scope>
    <source>
        <strain evidence="4 5">441</strain>
    </source>
</reference>
<keyword evidence="5" id="KW-1185">Reference proteome</keyword>
<organism evidence="4 5">
    <name type="scientific">Pisolithus microcarpus 441</name>
    <dbReference type="NCBI Taxonomy" id="765257"/>
    <lineage>
        <taxon>Eukaryota</taxon>
        <taxon>Fungi</taxon>
        <taxon>Dikarya</taxon>
        <taxon>Basidiomycota</taxon>
        <taxon>Agaricomycotina</taxon>
        <taxon>Agaricomycetes</taxon>
        <taxon>Agaricomycetidae</taxon>
        <taxon>Boletales</taxon>
        <taxon>Sclerodermatineae</taxon>
        <taxon>Pisolithaceae</taxon>
        <taxon>Pisolithus</taxon>
    </lineage>
</organism>
<dbReference type="InterPro" id="IPR015943">
    <property type="entry name" value="WD40/YVTN_repeat-like_dom_sf"/>
</dbReference>
<dbReference type="SMART" id="SM00320">
    <property type="entry name" value="WD40"/>
    <property type="match status" value="3"/>
</dbReference>
<dbReference type="STRING" id="765257.A0A0C9ZS18"/>
<dbReference type="Proteomes" id="UP000054018">
    <property type="component" value="Unassembled WGS sequence"/>
</dbReference>
<dbReference type="HOGENOM" id="CLU_000288_57_18_1"/>
<evidence type="ECO:0000313" key="5">
    <source>
        <dbReference type="Proteomes" id="UP000054018"/>
    </source>
</evidence>
<dbReference type="PROSITE" id="PS50082">
    <property type="entry name" value="WD_REPEATS_2"/>
    <property type="match status" value="1"/>
</dbReference>
<dbReference type="EMBL" id="KN833738">
    <property type="protein sequence ID" value="KIK22543.1"/>
    <property type="molecule type" value="Genomic_DNA"/>
</dbReference>
<dbReference type="Pfam" id="PF00400">
    <property type="entry name" value="WD40"/>
    <property type="match status" value="2"/>
</dbReference>
<evidence type="ECO:0000256" key="3">
    <source>
        <dbReference type="PROSITE-ProRule" id="PRU00221"/>
    </source>
</evidence>
<dbReference type="OrthoDB" id="2670653at2759"/>
<dbReference type="AlphaFoldDB" id="A0A0C9ZS18"/>
<accession>A0A0C9ZS18</accession>
<dbReference type="Gene3D" id="2.130.10.10">
    <property type="entry name" value="YVTN repeat-like/Quinoprotein amine dehydrogenase"/>
    <property type="match status" value="1"/>
</dbReference>
<name>A0A0C9ZS18_9AGAM</name>
<proteinExistence type="predicted"/>
<dbReference type="PANTHER" id="PTHR19848:SF8">
    <property type="entry name" value="F-BOX AND WD REPEAT DOMAIN CONTAINING 7"/>
    <property type="match status" value="1"/>
</dbReference>
<evidence type="ECO:0000256" key="2">
    <source>
        <dbReference type="ARBA" id="ARBA00022737"/>
    </source>
</evidence>
<feature type="repeat" description="WD" evidence="3">
    <location>
        <begin position="104"/>
        <end position="138"/>
    </location>
</feature>
<keyword evidence="1 3" id="KW-0853">WD repeat</keyword>
<dbReference type="PANTHER" id="PTHR19848">
    <property type="entry name" value="WD40 REPEAT PROTEIN"/>
    <property type="match status" value="1"/>
</dbReference>
<feature type="non-terminal residue" evidence="4">
    <location>
        <position position="162"/>
    </location>
</feature>
<evidence type="ECO:0000313" key="4">
    <source>
        <dbReference type="EMBL" id="KIK22543.1"/>
    </source>
</evidence>
<dbReference type="SUPFAM" id="SSF50978">
    <property type="entry name" value="WD40 repeat-like"/>
    <property type="match status" value="1"/>
</dbReference>
<keyword evidence="2" id="KW-0677">Repeat</keyword>
<feature type="non-terminal residue" evidence="4">
    <location>
        <position position="1"/>
    </location>
</feature>
<sequence length="162" mass="17694">VRRWKIEDGQQQGPTMQANIRVFSVVVSQDGRWILTGDHGRTVIVWNATTHEKVLELIEHKHEVCGVDITSDCTRMVSVGGDTVRIFSFPSGTRLFPPSRHHWVCAVKFSPDDSRFASVSTDSGVRVYDTHSGNHIGSITVASAPDTHSVALSPSGKLLACG</sequence>
<gene>
    <name evidence="4" type="ORF">PISMIDRAFT_74627</name>
</gene>